<dbReference type="PANTHER" id="PTHR42847:SF8">
    <property type="entry name" value="CONSERVED PROTEIN"/>
    <property type="match status" value="1"/>
</dbReference>
<dbReference type="InterPro" id="IPR050172">
    <property type="entry name" value="SsuD_RutA_monooxygenase"/>
</dbReference>
<protein>
    <recommendedName>
        <fullName evidence="5">Luciferase-like domain-containing protein</fullName>
    </recommendedName>
</protein>
<dbReference type="InterPro" id="IPR011251">
    <property type="entry name" value="Luciferase-like_dom"/>
</dbReference>
<proteinExistence type="predicted"/>
<keyword evidence="4" id="KW-0503">Monooxygenase</keyword>
<keyword evidence="1" id="KW-0285">Flavoprotein</keyword>
<dbReference type="Pfam" id="PF00296">
    <property type="entry name" value="Bac_luciferase"/>
    <property type="match status" value="1"/>
</dbReference>
<keyword evidence="3" id="KW-0560">Oxidoreductase</keyword>
<evidence type="ECO:0000256" key="1">
    <source>
        <dbReference type="ARBA" id="ARBA00022630"/>
    </source>
</evidence>
<feature type="domain" description="Luciferase-like" evidence="5">
    <location>
        <begin position="19"/>
        <end position="186"/>
    </location>
</feature>
<dbReference type="GO" id="GO:0008726">
    <property type="term" value="F:alkanesulfonate monooxygenase activity"/>
    <property type="evidence" value="ECO:0007669"/>
    <property type="project" value="TreeGrafter"/>
</dbReference>
<evidence type="ECO:0000313" key="6">
    <source>
        <dbReference type="EMBL" id="SVE25570.1"/>
    </source>
</evidence>
<evidence type="ECO:0000259" key="5">
    <source>
        <dbReference type="Pfam" id="PF00296"/>
    </source>
</evidence>
<feature type="non-terminal residue" evidence="6">
    <location>
        <position position="187"/>
    </location>
</feature>
<gene>
    <name evidence="6" type="ORF">METZ01_LOCUS478424</name>
</gene>
<dbReference type="InterPro" id="IPR036661">
    <property type="entry name" value="Luciferase-like_sf"/>
</dbReference>
<dbReference type="Gene3D" id="3.20.20.30">
    <property type="entry name" value="Luciferase-like domain"/>
    <property type="match status" value="1"/>
</dbReference>
<accession>A0A383C0L2</accession>
<organism evidence="6">
    <name type="scientific">marine metagenome</name>
    <dbReference type="NCBI Taxonomy" id="408172"/>
    <lineage>
        <taxon>unclassified sequences</taxon>
        <taxon>metagenomes</taxon>
        <taxon>ecological metagenomes</taxon>
    </lineage>
</organism>
<dbReference type="SUPFAM" id="SSF51679">
    <property type="entry name" value="Bacterial luciferase-like"/>
    <property type="match status" value="1"/>
</dbReference>
<dbReference type="PANTHER" id="PTHR42847">
    <property type="entry name" value="ALKANESULFONATE MONOOXYGENASE"/>
    <property type="match status" value="1"/>
</dbReference>
<reference evidence="6" key="1">
    <citation type="submission" date="2018-05" db="EMBL/GenBank/DDBJ databases">
        <authorList>
            <person name="Lanie J.A."/>
            <person name="Ng W.-L."/>
            <person name="Kazmierczak K.M."/>
            <person name="Andrzejewski T.M."/>
            <person name="Davidsen T.M."/>
            <person name="Wayne K.J."/>
            <person name="Tettelin H."/>
            <person name="Glass J.I."/>
            <person name="Rusch D."/>
            <person name="Podicherti R."/>
            <person name="Tsui H.-C.T."/>
            <person name="Winkler M.E."/>
        </authorList>
    </citation>
    <scope>NUCLEOTIDE SEQUENCE</scope>
</reference>
<dbReference type="EMBL" id="UINC01204715">
    <property type="protein sequence ID" value="SVE25570.1"/>
    <property type="molecule type" value="Genomic_DNA"/>
</dbReference>
<evidence type="ECO:0000256" key="2">
    <source>
        <dbReference type="ARBA" id="ARBA00022643"/>
    </source>
</evidence>
<evidence type="ECO:0000256" key="3">
    <source>
        <dbReference type="ARBA" id="ARBA00023002"/>
    </source>
</evidence>
<dbReference type="GO" id="GO:0046306">
    <property type="term" value="P:alkanesulfonate catabolic process"/>
    <property type="evidence" value="ECO:0007669"/>
    <property type="project" value="TreeGrafter"/>
</dbReference>
<keyword evidence="2" id="KW-0288">FMN</keyword>
<dbReference type="AlphaFoldDB" id="A0A383C0L2"/>
<name>A0A383C0L2_9ZZZZ</name>
<sequence>MNGTNQKLYFGLCTDQNLSFDTLVERWQFFEELGFDSVWDCDHFNQTSDPDSPYFEGWTLLAALAAQTKRIRMGVLVSCNTFRHPALLAQQALTVDHISNGRLELGIGAGYQEGEHARFGIPLPPPGDRRRAFHEAVQIIDSLLRNETTTFQGRYYQLAGAYVRPAPVQKPRPPLTLAAHKRLMLRV</sequence>
<evidence type="ECO:0000256" key="4">
    <source>
        <dbReference type="ARBA" id="ARBA00023033"/>
    </source>
</evidence>